<feature type="transmembrane region" description="Helical" evidence="8">
    <location>
        <begin position="305"/>
        <end position="338"/>
    </location>
</feature>
<dbReference type="KEGG" id="smo:SELMODRAFT_148775"/>
<dbReference type="PANTHER" id="PTHR43302:SF5">
    <property type="entry name" value="TRANSPORTER ARSB-RELATED"/>
    <property type="match status" value="1"/>
</dbReference>
<organism evidence="11">
    <name type="scientific">Selaginella moellendorffii</name>
    <name type="common">Spikemoss</name>
    <dbReference type="NCBI Taxonomy" id="88036"/>
    <lineage>
        <taxon>Eukaryota</taxon>
        <taxon>Viridiplantae</taxon>
        <taxon>Streptophyta</taxon>
        <taxon>Embryophyta</taxon>
        <taxon>Tracheophyta</taxon>
        <taxon>Lycopodiopsida</taxon>
        <taxon>Selaginellales</taxon>
        <taxon>Selaginellaceae</taxon>
        <taxon>Selaginella</taxon>
    </lineage>
</organism>
<dbReference type="Gramene" id="EFJ26231">
    <property type="protein sequence ID" value="EFJ26231"/>
    <property type="gene ID" value="SELMODRAFT_148775"/>
</dbReference>
<dbReference type="STRING" id="88036.D8RPC3"/>
<evidence type="ECO:0000256" key="1">
    <source>
        <dbReference type="ARBA" id="ARBA00004651"/>
    </source>
</evidence>
<keyword evidence="11" id="KW-1185">Reference proteome</keyword>
<accession>D8RPC3</accession>
<feature type="transmembrane region" description="Helical" evidence="8">
    <location>
        <begin position="63"/>
        <end position="79"/>
    </location>
</feature>
<keyword evidence="6 8" id="KW-0472">Membrane</keyword>
<feature type="transmembrane region" description="Helical" evidence="8">
    <location>
        <begin position="436"/>
        <end position="460"/>
    </location>
</feature>
<dbReference type="GO" id="GO:0016020">
    <property type="term" value="C:membrane"/>
    <property type="evidence" value="ECO:0000318"/>
    <property type="project" value="GO_Central"/>
</dbReference>
<dbReference type="Pfam" id="PF03600">
    <property type="entry name" value="CitMHS"/>
    <property type="match status" value="1"/>
</dbReference>
<gene>
    <name evidence="10" type="ORF">SELMODRAFT_148775</name>
</gene>
<feature type="transmembrane region" description="Helical" evidence="8">
    <location>
        <begin position="390"/>
        <end position="416"/>
    </location>
</feature>
<proteinExistence type="predicted"/>
<name>D8RPC3_SELML</name>
<feature type="transmembrane region" description="Helical" evidence="8">
    <location>
        <begin position="480"/>
        <end position="498"/>
    </location>
</feature>
<keyword evidence="4 8" id="KW-0812">Transmembrane</keyword>
<dbReference type="Proteomes" id="UP000001514">
    <property type="component" value="Unassembled WGS sequence"/>
</dbReference>
<dbReference type="GO" id="GO:0005886">
    <property type="term" value="C:plasma membrane"/>
    <property type="evidence" value="ECO:0007669"/>
    <property type="project" value="UniProtKB-SubCell"/>
</dbReference>
<evidence type="ECO:0000313" key="10">
    <source>
        <dbReference type="EMBL" id="EFJ26231.1"/>
    </source>
</evidence>
<dbReference type="OMA" id="QNMIIAT"/>
<comment type="subcellular location">
    <subcellularLocation>
        <location evidence="1">Cell membrane</location>
        <topology evidence="1">Multi-pass membrane protein</topology>
    </subcellularLocation>
</comment>
<feature type="transmembrane region" description="Helical" evidence="8">
    <location>
        <begin position="181"/>
        <end position="204"/>
    </location>
</feature>
<evidence type="ECO:0000256" key="6">
    <source>
        <dbReference type="ARBA" id="ARBA00023136"/>
    </source>
</evidence>
<evidence type="ECO:0000256" key="7">
    <source>
        <dbReference type="SAM" id="MobiDB-lite"/>
    </source>
</evidence>
<dbReference type="GO" id="GO:0055085">
    <property type="term" value="P:transmembrane transport"/>
    <property type="evidence" value="ECO:0007669"/>
    <property type="project" value="InterPro"/>
</dbReference>
<reference evidence="10 11" key="1">
    <citation type="journal article" date="2011" name="Science">
        <title>The Selaginella genome identifies genetic changes associated with the evolution of vascular plants.</title>
        <authorList>
            <person name="Banks J.A."/>
            <person name="Nishiyama T."/>
            <person name="Hasebe M."/>
            <person name="Bowman J.L."/>
            <person name="Gribskov M."/>
            <person name="dePamphilis C."/>
            <person name="Albert V.A."/>
            <person name="Aono N."/>
            <person name="Aoyama T."/>
            <person name="Ambrose B.A."/>
            <person name="Ashton N.W."/>
            <person name="Axtell M.J."/>
            <person name="Barker E."/>
            <person name="Barker M.S."/>
            <person name="Bennetzen J.L."/>
            <person name="Bonawitz N.D."/>
            <person name="Chapple C."/>
            <person name="Cheng C."/>
            <person name="Correa L.G."/>
            <person name="Dacre M."/>
            <person name="DeBarry J."/>
            <person name="Dreyer I."/>
            <person name="Elias M."/>
            <person name="Engstrom E.M."/>
            <person name="Estelle M."/>
            <person name="Feng L."/>
            <person name="Finet C."/>
            <person name="Floyd S.K."/>
            <person name="Frommer W.B."/>
            <person name="Fujita T."/>
            <person name="Gramzow L."/>
            <person name="Gutensohn M."/>
            <person name="Harholt J."/>
            <person name="Hattori M."/>
            <person name="Heyl A."/>
            <person name="Hirai T."/>
            <person name="Hiwatashi Y."/>
            <person name="Ishikawa M."/>
            <person name="Iwata M."/>
            <person name="Karol K.G."/>
            <person name="Koehler B."/>
            <person name="Kolukisaoglu U."/>
            <person name="Kubo M."/>
            <person name="Kurata T."/>
            <person name="Lalonde S."/>
            <person name="Li K."/>
            <person name="Li Y."/>
            <person name="Litt A."/>
            <person name="Lyons E."/>
            <person name="Manning G."/>
            <person name="Maruyama T."/>
            <person name="Michael T.P."/>
            <person name="Mikami K."/>
            <person name="Miyazaki S."/>
            <person name="Morinaga S."/>
            <person name="Murata T."/>
            <person name="Mueller-Roeber B."/>
            <person name="Nelson D.R."/>
            <person name="Obara M."/>
            <person name="Oguri Y."/>
            <person name="Olmstead R.G."/>
            <person name="Onodera N."/>
            <person name="Petersen B.L."/>
            <person name="Pils B."/>
            <person name="Prigge M."/>
            <person name="Rensing S.A."/>
            <person name="Riano-Pachon D.M."/>
            <person name="Roberts A.W."/>
            <person name="Sato Y."/>
            <person name="Scheller H.V."/>
            <person name="Schulz B."/>
            <person name="Schulz C."/>
            <person name="Shakirov E.V."/>
            <person name="Shibagaki N."/>
            <person name="Shinohara N."/>
            <person name="Shippen D.E."/>
            <person name="Soerensen I."/>
            <person name="Sotooka R."/>
            <person name="Sugimoto N."/>
            <person name="Sugita M."/>
            <person name="Sumikawa N."/>
            <person name="Tanurdzic M."/>
            <person name="Theissen G."/>
            <person name="Ulvskov P."/>
            <person name="Wakazuki S."/>
            <person name="Weng J.K."/>
            <person name="Willats W.W."/>
            <person name="Wipf D."/>
            <person name="Wolf P.G."/>
            <person name="Yang L."/>
            <person name="Zimmer A.D."/>
            <person name="Zhu Q."/>
            <person name="Mitros T."/>
            <person name="Hellsten U."/>
            <person name="Loque D."/>
            <person name="Otillar R."/>
            <person name="Salamov A."/>
            <person name="Schmutz J."/>
            <person name="Shapiro H."/>
            <person name="Lindquist E."/>
            <person name="Lucas S."/>
            <person name="Rokhsar D."/>
            <person name="Grigoriev I.V."/>
        </authorList>
    </citation>
    <scope>NUCLEOTIDE SEQUENCE [LARGE SCALE GENOMIC DNA]</scope>
</reference>
<keyword evidence="5 8" id="KW-1133">Transmembrane helix</keyword>
<dbReference type="CDD" id="cd01117">
    <property type="entry name" value="YbiR_permease"/>
    <property type="match status" value="1"/>
</dbReference>
<dbReference type="HOGENOM" id="CLU_011920_0_0_1"/>
<dbReference type="AlphaFoldDB" id="D8RPC3"/>
<evidence type="ECO:0000256" key="2">
    <source>
        <dbReference type="ARBA" id="ARBA00022448"/>
    </source>
</evidence>
<evidence type="ECO:0000256" key="4">
    <source>
        <dbReference type="ARBA" id="ARBA00022692"/>
    </source>
</evidence>
<dbReference type="FunCoup" id="D8RPC3">
    <property type="interactions" value="43"/>
</dbReference>
<feature type="region of interest" description="Disordered" evidence="7">
    <location>
        <begin position="257"/>
        <end position="293"/>
    </location>
</feature>
<feature type="transmembrane region" description="Helical" evidence="8">
    <location>
        <begin position="141"/>
        <end position="161"/>
    </location>
</feature>
<feature type="transmembrane region" description="Helical" evidence="8">
    <location>
        <begin position="12"/>
        <end position="31"/>
    </location>
</feature>
<dbReference type="InParanoid" id="D8RPC3"/>
<evidence type="ECO:0000256" key="5">
    <source>
        <dbReference type="ARBA" id="ARBA00022989"/>
    </source>
</evidence>
<dbReference type="eggNOG" id="KOG2639">
    <property type="taxonomic scope" value="Eukaryota"/>
</dbReference>
<evidence type="ECO:0000313" key="11">
    <source>
        <dbReference type="Proteomes" id="UP000001514"/>
    </source>
</evidence>
<protein>
    <recommendedName>
        <fullName evidence="9">Citrate transporter-like domain-containing protein</fullName>
    </recommendedName>
</protein>
<dbReference type="EMBL" id="GL377585">
    <property type="protein sequence ID" value="EFJ26231.1"/>
    <property type="molecule type" value="Genomic_DNA"/>
</dbReference>
<dbReference type="InterPro" id="IPR004680">
    <property type="entry name" value="Cit_transptr-like_dom"/>
</dbReference>
<feature type="transmembrane region" description="Helical" evidence="8">
    <location>
        <begin position="350"/>
        <end position="369"/>
    </location>
</feature>
<dbReference type="PANTHER" id="PTHR43302">
    <property type="entry name" value="TRANSPORTER ARSB-RELATED"/>
    <property type="match status" value="1"/>
</dbReference>
<keyword evidence="3" id="KW-1003">Cell membrane</keyword>
<evidence type="ECO:0000256" key="8">
    <source>
        <dbReference type="SAM" id="Phobius"/>
    </source>
</evidence>
<keyword evidence="2" id="KW-0813">Transport</keyword>
<sequence length="500" mass="53812">MAWAATHKVALGSIAFAVFWILAVFPAVPFLPIGRTAGSLLGAALMVVFQVISPNQAFDAIDLPILGLLFGTMVVSVYLERADLFKYLGSGLSWRSRGPKDLLCRICVLSALSSALFTNDTTCVIFTEFVLRLCKQHRVPVLPYLMALATSSNIGSAATAIGNPQNLVIAVESKISFFKFLVGVLPAMALGIFVNTVLLLLFYWKSLKPLPKIDDRHAIAAGDVEKETEHDPPNWLHSPAVIDDLLRLESRRSSRSSSSFRRSRSTRSHVPEEFDEEAGALPPPPSSPPLKTTRASRLRRKVWKVCVYLVTLAMLAALLYGLNLSWTALTAAVVLIVLDFSDAGPCLDQVSYSLLVFFSGMFVTVDGFNRTGAPGQLWKAVEPHARIDSVSGIALLSLVVVLLSNVASNVPTVLLLGSRVAASAAATSGASVTRAWLVLAWVSTVAGNLTLVGSAANLIVSEQARRAESDKFNLSFWKHLAFGVPSTFIVIAVGLPLIQG</sequence>
<evidence type="ECO:0000256" key="3">
    <source>
        <dbReference type="ARBA" id="ARBA00022475"/>
    </source>
</evidence>
<evidence type="ECO:0000259" key="9">
    <source>
        <dbReference type="Pfam" id="PF03600"/>
    </source>
</evidence>
<feature type="domain" description="Citrate transporter-like" evidence="9">
    <location>
        <begin position="20"/>
        <end position="446"/>
    </location>
</feature>